<feature type="site" description="Interaction with host RNAP" evidence="1">
    <location>
        <position position="69"/>
    </location>
</feature>
<feature type="site" description="Interaction with host RNAP" evidence="1">
    <location>
        <position position="66"/>
    </location>
</feature>
<keyword evidence="1" id="KW-0238">DNA-binding</keyword>
<gene>
    <name evidence="3" type="ORF">EHEKIMEA_00127</name>
</gene>
<keyword evidence="1" id="KW-0805">Transcription regulation</keyword>
<dbReference type="GO" id="GO:0003677">
    <property type="term" value="F:DNA binding"/>
    <property type="evidence" value="ECO:0007669"/>
    <property type="project" value="UniProtKB-UniRule"/>
</dbReference>
<reference evidence="3 4" key="1">
    <citation type="submission" date="2022-02" db="EMBL/GenBank/DDBJ databases">
        <authorList>
            <person name="Tian F."/>
            <person name="Li J."/>
            <person name="Li F."/>
            <person name="Tong Y."/>
        </authorList>
    </citation>
    <scope>NUCLEOTIDE SEQUENCE [LARGE SCALE GENOMIC DNA]</scope>
</reference>
<evidence type="ECO:0000256" key="2">
    <source>
        <dbReference type="SAM" id="MobiDB-lite"/>
    </source>
</evidence>
<feature type="DNA-binding region" evidence="1">
    <location>
        <position position="106"/>
    </location>
</feature>
<dbReference type="GO" id="GO:0016987">
    <property type="term" value="F:sigma factor activity"/>
    <property type="evidence" value="ECO:0007669"/>
    <property type="project" value="UniProtKB-UniRule"/>
</dbReference>
<dbReference type="GO" id="GO:0016779">
    <property type="term" value="F:nucleotidyltransferase activity"/>
    <property type="evidence" value="ECO:0007669"/>
    <property type="project" value="UniProtKB-KW"/>
</dbReference>
<evidence type="ECO:0000256" key="1">
    <source>
        <dbReference type="HAMAP-Rule" id="MF_04164"/>
    </source>
</evidence>
<organism evidence="3 4">
    <name type="scientific">Cronobacter phage LPCS28</name>
    <dbReference type="NCBI Taxonomy" id="2924885"/>
    <lineage>
        <taxon>Viruses</taxon>
        <taxon>Duplodnaviria</taxon>
        <taxon>Heunggongvirae</taxon>
        <taxon>Uroviricota</taxon>
        <taxon>Caudoviricetes</taxon>
        <taxon>Pantevenvirales</taxon>
        <taxon>Straboviridae</taxon>
        <taxon>Nanhuvirus</taxon>
        <taxon>Nanhuvirus LPCS28</taxon>
    </lineage>
</organism>
<keyword evidence="4" id="KW-1185">Reference proteome</keyword>
<comment type="caution">
    <text evidence="1">Lacks conserved residue(s) required for the propagation of feature annotation.</text>
</comment>
<keyword evidence="1" id="KW-0945">Host-virus interaction</keyword>
<dbReference type="Proteomes" id="UP000832072">
    <property type="component" value="Segment"/>
</dbReference>
<sequence length="175" mass="20505">MSRTIKVDNERLYQELKKWKDSITITNRPVIPNYVGWAIMKIAEGLSNRWNFAGYTDTWKELMIGDGVELSVKYIHNFDTDKYKNPHAYITTICYHAFMQRIKKERRETATKYNYFASAVFDASNEEHAALVDEGFYQDMLEKVSEYEKTLKKPETKKSDSDAPAEPVGLEEFYD</sequence>
<keyword evidence="1" id="KW-1195">Viral transcription</keyword>
<comment type="function">
    <text evidence="1">Plays a role in the transcription of the viral late genes by acting as a late promoter recognition subunit. Associates with host RNA polymerase (RNAP) core and thus replaces the host sigma-70/rpoD subunit in the complex. May also play a role in DNA packaging by interacting with the terminase subunit gp17.</text>
</comment>
<accession>A0AAE9GCY5</accession>
<keyword evidence="1" id="KW-0808">Transferase</keyword>
<name>A0AAE9GCY5_9CAUD</name>
<keyword evidence="1" id="KW-0548">Nucleotidyltransferase</keyword>
<evidence type="ECO:0000313" key="3">
    <source>
        <dbReference type="EMBL" id="UNY47009.1"/>
    </source>
</evidence>
<dbReference type="EMBL" id="OM638103">
    <property type="protein sequence ID" value="UNY47009.1"/>
    <property type="molecule type" value="Genomic_DNA"/>
</dbReference>
<feature type="region of interest" description="Disordered" evidence="2">
    <location>
        <begin position="151"/>
        <end position="175"/>
    </location>
</feature>
<dbReference type="HAMAP" id="MF_04164">
    <property type="entry name" value="T4_Sigma_like_factor"/>
    <property type="match status" value="1"/>
</dbReference>
<protein>
    <recommendedName>
        <fullName evidence="1">RNA polymerase sigma-like factor</fullName>
    </recommendedName>
    <alternativeName>
        <fullName evidence="1">Promoter specificity factor</fullName>
    </alternativeName>
</protein>
<proteinExistence type="inferred from homology"/>
<evidence type="ECO:0000313" key="4">
    <source>
        <dbReference type="Proteomes" id="UP000832072"/>
    </source>
</evidence>
<keyword evidence="1" id="KW-0731">Sigma factor</keyword>
<feature type="compositionally biased region" description="Basic and acidic residues" evidence="2">
    <location>
        <begin position="151"/>
        <end position="161"/>
    </location>
</feature>
<comment type="subunit">
    <text evidence="1">Interacts with the host RNA polymerase catalytic core formed by RpoA, RpoB, RpoC and RpoZ to form the RNAP-gp55 holoenzyme. Part of the transcription activation complex containing host RNAP, the viral RNA polymerase sigma-like factor, the late transcription coactivator, and the sliding clamp. Interacts with the terminase large subunit; this interaction may load the terminase onto DNA for packaging.</text>
</comment>
<comment type="similarity">
    <text evidence="1">Belongs to the Tevenvirinae RNA polymerase sigma-like factor family.</text>
</comment>
<keyword evidence="1" id="KW-0804">Transcription</keyword>
<dbReference type="InterPro" id="IPR046386">
    <property type="entry name" value="T4_sigma-like_factor"/>
</dbReference>
<dbReference type="GO" id="GO:0019086">
    <property type="term" value="P:late viral transcription"/>
    <property type="evidence" value="ECO:0007669"/>
    <property type="project" value="UniProtKB-UniRule"/>
</dbReference>